<dbReference type="Proteomes" id="UP000056252">
    <property type="component" value="Chromosome"/>
</dbReference>
<feature type="domain" description="YknX-like C-terminal permuted SH3-like" evidence="5">
    <location>
        <begin position="295"/>
        <end position="364"/>
    </location>
</feature>
<feature type="domain" description="Multidrug resistance protein MdtA-like beta-barrel" evidence="4">
    <location>
        <begin position="204"/>
        <end position="279"/>
    </location>
</feature>
<dbReference type="GO" id="GO:0046677">
    <property type="term" value="P:response to antibiotic"/>
    <property type="evidence" value="ECO:0007669"/>
    <property type="project" value="TreeGrafter"/>
</dbReference>
<dbReference type="InterPro" id="IPR006143">
    <property type="entry name" value="RND_pump_MFP"/>
</dbReference>
<dbReference type="PANTHER" id="PTHR30158:SF23">
    <property type="entry name" value="MULTIDRUG RESISTANCE PROTEIN MEXA"/>
    <property type="match status" value="1"/>
</dbReference>
<name>A0A0S2KLT7_9BACT</name>
<dbReference type="Pfam" id="PF25989">
    <property type="entry name" value="YknX_C"/>
    <property type="match status" value="1"/>
</dbReference>
<protein>
    <submittedName>
        <fullName evidence="6">Multidrug transporter</fullName>
    </submittedName>
</protein>
<evidence type="ECO:0000313" key="7">
    <source>
        <dbReference type="Proteomes" id="UP000056252"/>
    </source>
</evidence>
<dbReference type="Gene3D" id="2.40.50.100">
    <property type="match status" value="1"/>
</dbReference>
<dbReference type="InterPro" id="IPR058626">
    <property type="entry name" value="MdtA-like_b-barrel"/>
</dbReference>
<dbReference type="GO" id="GO:0030313">
    <property type="term" value="C:cell envelope"/>
    <property type="evidence" value="ECO:0007669"/>
    <property type="project" value="UniProtKB-SubCell"/>
</dbReference>
<dbReference type="Pfam" id="PF25944">
    <property type="entry name" value="Beta-barrel_RND"/>
    <property type="match status" value="1"/>
</dbReference>
<dbReference type="STRING" id="76123.AS203_09315"/>
<evidence type="ECO:0000256" key="2">
    <source>
        <dbReference type="SAM" id="Coils"/>
    </source>
</evidence>
<dbReference type="SUPFAM" id="SSF111369">
    <property type="entry name" value="HlyD-like secretion proteins"/>
    <property type="match status" value="1"/>
</dbReference>
<feature type="coiled-coil region" evidence="2">
    <location>
        <begin position="135"/>
        <end position="162"/>
    </location>
</feature>
<feature type="domain" description="Multidrug resistance protein MdtA-like barrel-sandwich hybrid" evidence="3">
    <location>
        <begin position="57"/>
        <end position="198"/>
    </location>
</feature>
<evidence type="ECO:0000259" key="3">
    <source>
        <dbReference type="Pfam" id="PF25917"/>
    </source>
</evidence>
<evidence type="ECO:0000256" key="1">
    <source>
        <dbReference type="ARBA" id="ARBA00009477"/>
    </source>
</evidence>
<sequence length="397" mass="42226">MELNKSFLIGALAALMISCGNRGGMNLSDNEYPVRTVEAQDAASQTTYPATIKGVQDVEIRPKISGFITKICVREGQRVNAGQLLFVIDNATYQAAVRQASAAVNTARAQLGTAKLTYDNSQQLFKNKVIGQYELQSAQNTYESARAALAQAQASLASAKETLGFCYIKSPTSGVIGSLPYKVGALVSASSPDALTTVSNASAVEVYFSMTEKDVLDMTKADGSVSAAIARMPVVKLQLADGTIYDHPGRVTKMSGVIDPSTGSTSMIARFDNPKHLLKSGSSGAIIVPHTNNAAIVVPQEAVTQVQDRYFVYVVGPDGKVKYTEVKVDPNDDGVNYVITAGLKVGDRFVVKGTSSLTDGMAIKPLTEAQYAEKLKKTAQMGADQGDLNKLKKDFGK</sequence>
<comment type="similarity">
    <text evidence="1">Belongs to the membrane fusion protein (MFP) (TC 8.A.1) family.</text>
</comment>
<dbReference type="Gene3D" id="2.40.420.20">
    <property type="match status" value="1"/>
</dbReference>
<accession>A0A0S2KLT7</accession>
<dbReference type="NCBIfam" id="TIGR01730">
    <property type="entry name" value="RND_mfp"/>
    <property type="match status" value="1"/>
</dbReference>
<dbReference type="PROSITE" id="PS51257">
    <property type="entry name" value="PROKAR_LIPOPROTEIN"/>
    <property type="match status" value="1"/>
</dbReference>
<dbReference type="OrthoDB" id="9801814at2"/>
<evidence type="ECO:0000313" key="6">
    <source>
        <dbReference type="EMBL" id="ALO49264.1"/>
    </source>
</evidence>
<dbReference type="AlphaFoldDB" id="A0A0S2KLT7"/>
<dbReference type="RefSeq" id="WP_025065431.1">
    <property type="nucleotide sequence ID" value="NZ_CP013195.1"/>
</dbReference>
<dbReference type="GO" id="GO:0005886">
    <property type="term" value="C:plasma membrane"/>
    <property type="evidence" value="ECO:0007669"/>
    <property type="project" value="TreeGrafter"/>
</dbReference>
<dbReference type="EMBL" id="CP013195">
    <property type="protein sequence ID" value="ALO49264.1"/>
    <property type="molecule type" value="Genomic_DNA"/>
</dbReference>
<dbReference type="eggNOG" id="COG0845">
    <property type="taxonomic scope" value="Bacteria"/>
</dbReference>
<proteinExistence type="inferred from homology"/>
<dbReference type="Pfam" id="PF25917">
    <property type="entry name" value="BSH_RND"/>
    <property type="match status" value="1"/>
</dbReference>
<dbReference type="Gene3D" id="1.10.287.470">
    <property type="entry name" value="Helix hairpin bin"/>
    <property type="match status" value="1"/>
</dbReference>
<gene>
    <name evidence="6" type="ORF">AS203_09315</name>
</gene>
<dbReference type="PANTHER" id="PTHR30158">
    <property type="entry name" value="ACRA/E-RELATED COMPONENT OF DRUG EFFLUX TRANSPORTER"/>
    <property type="match status" value="1"/>
</dbReference>
<evidence type="ECO:0000259" key="5">
    <source>
        <dbReference type="Pfam" id="PF25989"/>
    </source>
</evidence>
<keyword evidence="7" id="KW-1185">Reference proteome</keyword>
<dbReference type="Gene3D" id="2.40.30.170">
    <property type="match status" value="1"/>
</dbReference>
<dbReference type="GO" id="GO:0022857">
    <property type="term" value="F:transmembrane transporter activity"/>
    <property type="evidence" value="ECO:0007669"/>
    <property type="project" value="InterPro"/>
</dbReference>
<evidence type="ECO:0000259" key="4">
    <source>
        <dbReference type="Pfam" id="PF25944"/>
    </source>
</evidence>
<dbReference type="InterPro" id="IPR058637">
    <property type="entry name" value="YknX-like_C"/>
</dbReference>
<organism evidence="6 7">
    <name type="scientific">Hoylesella enoeca</name>
    <dbReference type="NCBI Taxonomy" id="76123"/>
    <lineage>
        <taxon>Bacteria</taxon>
        <taxon>Pseudomonadati</taxon>
        <taxon>Bacteroidota</taxon>
        <taxon>Bacteroidia</taxon>
        <taxon>Bacteroidales</taxon>
        <taxon>Prevotellaceae</taxon>
        <taxon>Hoylesella</taxon>
    </lineage>
</organism>
<dbReference type="KEGG" id="peo:AS203_09315"/>
<keyword evidence="2" id="KW-0175">Coiled coil</keyword>
<dbReference type="InterPro" id="IPR058625">
    <property type="entry name" value="MdtA-like_BSH"/>
</dbReference>
<reference evidence="7" key="1">
    <citation type="submission" date="2015-11" db="EMBL/GenBank/DDBJ databases">
        <authorList>
            <person name="Holder M.E."/>
            <person name="Ajami N.J."/>
            <person name="Petrosino J.F."/>
        </authorList>
    </citation>
    <scope>NUCLEOTIDE SEQUENCE [LARGE SCALE GENOMIC DNA]</scope>
    <source>
        <strain evidence="7">F0113</strain>
    </source>
</reference>